<gene>
    <name evidence="1" type="ORF">GALL_466860</name>
</gene>
<organism evidence="1">
    <name type="scientific">mine drainage metagenome</name>
    <dbReference type="NCBI Taxonomy" id="410659"/>
    <lineage>
        <taxon>unclassified sequences</taxon>
        <taxon>metagenomes</taxon>
        <taxon>ecological metagenomes</taxon>
    </lineage>
</organism>
<protein>
    <recommendedName>
        <fullName evidence="2">Protein containing DUF1476</fullName>
    </recommendedName>
</protein>
<dbReference type="Pfam" id="PF07345">
    <property type="entry name" value="ATPaseInh_sub_z"/>
    <property type="match status" value="1"/>
</dbReference>
<comment type="caution">
    <text evidence="1">The sequence shown here is derived from an EMBL/GenBank/DDBJ whole genome shotgun (WGS) entry which is preliminary data.</text>
</comment>
<proteinExistence type="predicted"/>
<dbReference type="InterPro" id="IPR009945">
    <property type="entry name" value="ATPase_inh_sub_z"/>
</dbReference>
<dbReference type="AlphaFoldDB" id="A0A1J5PJK8"/>
<evidence type="ECO:0000313" key="1">
    <source>
        <dbReference type="EMBL" id="OIQ71694.1"/>
    </source>
</evidence>
<sequence length="104" mass="10874">MSTFDERETAFEAKFAHDEEMQFKAEARANRALGLWAAGLLGLSGDAAAAYAATVVSADVTEAGPHDVLRKVSADLGDRATPAAVRAKRAECLVIAKGELVGKA</sequence>
<dbReference type="Gene3D" id="1.10.790.20">
    <property type="entry name" value="Domain of unknown function DUF1476"/>
    <property type="match status" value="1"/>
</dbReference>
<name>A0A1J5PJK8_9ZZZZ</name>
<accession>A0A1J5PJK8</accession>
<evidence type="ECO:0008006" key="2">
    <source>
        <dbReference type="Google" id="ProtNLM"/>
    </source>
</evidence>
<reference evidence="1" key="1">
    <citation type="submission" date="2016-10" db="EMBL/GenBank/DDBJ databases">
        <title>Sequence of Gallionella enrichment culture.</title>
        <authorList>
            <person name="Poehlein A."/>
            <person name="Muehling M."/>
            <person name="Daniel R."/>
        </authorList>
    </citation>
    <scope>NUCLEOTIDE SEQUENCE</scope>
</reference>
<dbReference type="InterPro" id="IPR038293">
    <property type="entry name" value="ATPase_inh_sub_z_sf"/>
</dbReference>
<dbReference type="PIRSF" id="PIRSF031780">
    <property type="entry name" value="UCP031780"/>
    <property type="match status" value="1"/>
</dbReference>
<dbReference type="EMBL" id="MLJW01003605">
    <property type="protein sequence ID" value="OIQ71694.1"/>
    <property type="molecule type" value="Genomic_DNA"/>
</dbReference>